<dbReference type="InParanoid" id="A0A7F5R022"/>
<protein>
    <submittedName>
        <fullName evidence="2">Uncharacterized protein LOC108738666</fullName>
    </submittedName>
</protein>
<keyword evidence="1" id="KW-1185">Reference proteome</keyword>
<dbReference type="Proteomes" id="UP000192223">
    <property type="component" value="Unplaced"/>
</dbReference>
<gene>
    <name evidence="2" type="primary">LOC108738666</name>
</gene>
<organism evidence="1 2">
    <name type="scientific">Agrilus planipennis</name>
    <name type="common">Emerald ash borer</name>
    <name type="synonym">Agrilus marcopoli</name>
    <dbReference type="NCBI Taxonomy" id="224129"/>
    <lineage>
        <taxon>Eukaryota</taxon>
        <taxon>Metazoa</taxon>
        <taxon>Ecdysozoa</taxon>
        <taxon>Arthropoda</taxon>
        <taxon>Hexapoda</taxon>
        <taxon>Insecta</taxon>
        <taxon>Pterygota</taxon>
        <taxon>Neoptera</taxon>
        <taxon>Endopterygota</taxon>
        <taxon>Coleoptera</taxon>
        <taxon>Polyphaga</taxon>
        <taxon>Elateriformia</taxon>
        <taxon>Buprestoidea</taxon>
        <taxon>Buprestidae</taxon>
        <taxon>Agrilinae</taxon>
        <taxon>Agrilus</taxon>
    </lineage>
</organism>
<dbReference type="GeneID" id="108738666"/>
<proteinExistence type="predicted"/>
<accession>A0A7F5R022</accession>
<reference evidence="2" key="1">
    <citation type="submission" date="2025-08" db="UniProtKB">
        <authorList>
            <consortium name="RefSeq"/>
        </authorList>
    </citation>
    <scope>IDENTIFICATION</scope>
    <source>
        <tissue evidence="2">Entire body</tissue>
    </source>
</reference>
<evidence type="ECO:0000313" key="2">
    <source>
        <dbReference type="RefSeq" id="XP_025830946.1"/>
    </source>
</evidence>
<dbReference type="KEGG" id="apln:108738666"/>
<name>A0A7F5R022_AGRPL</name>
<dbReference type="RefSeq" id="XP_025830946.1">
    <property type="nucleotide sequence ID" value="XM_025975161.1"/>
</dbReference>
<dbReference type="AlphaFoldDB" id="A0A7F5R022"/>
<sequence length="129" mass="14726">MPPQLPSSEPTITKQLGLEDEFVSRIAYRQVLHELFQKENWVKPLSVAESAVPTNLDVQVSEPQPKQAKPLQTLLEEIKVDRHVKQQSDVLKHKEKMTRLDRFNDCMESMAQSFSIIAAGNKAKLDRDS</sequence>
<dbReference type="OrthoDB" id="7552755at2759"/>
<evidence type="ECO:0000313" key="1">
    <source>
        <dbReference type="Proteomes" id="UP000192223"/>
    </source>
</evidence>